<accession>A0A9P0YLV6</accession>
<dbReference type="OrthoDB" id="763901at2759"/>
<evidence type="ECO:0000256" key="1">
    <source>
        <dbReference type="SAM" id="Coils"/>
    </source>
</evidence>
<dbReference type="Proteomes" id="UP001152484">
    <property type="component" value="Unassembled WGS sequence"/>
</dbReference>
<dbReference type="PANTHER" id="PTHR36001:SF2">
    <property type="entry name" value="CTAGE FAMILY PROTEIN-RELATED"/>
    <property type="match status" value="1"/>
</dbReference>
<name>A0A9P0YLV6_CUSEU</name>
<evidence type="ECO:0000313" key="2">
    <source>
        <dbReference type="EMBL" id="CAH9067897.1"/>
    </source>
</evidence>
<feature type="coiled-coil region" evidence="1">
    <location>
        <begin position="156"/>
        <end position="197"/>
    </location>
</feature>
<dbReference type="Gene3D" id="1.10.287.1490">
    <property type="match status" value="1"/>
</dbReference>
<dbReference type="PANTHER" id="PTHR36001">
    <property type="entry name" value="CTAGE FAMILY PROTEIN-RELATED"/>
    <property type="match status" value="1"/>
</dbReference>
<dbReference type="InterPro" id="IPR053327">
    <property type="entry name" value="KIP"/>
</dbReference>
<reference evidence="2" key="1">
    <citation type="submission" date="2022-07" db="EMBL/GenBank/DDBJ databases">
        <authorList>
            <person name="Macas J."/>
            <person name="Novak P."/>
            <person name="Neumann P."/>
        </authorList>
    </citation>
    <scope>NUCLEOTIDE SEQUENCE</scope>
</reference>
<proteinExistence type="predicted"/>
<feature type="coiled-coil region" evidence="1">
    <location>
        <begin position="42"/>
        <end position="97"/>
    </location>
</feature>
<sequence>MAGCDSQKQLLSLIRDYASEKSQGERRISNLKIRIGELLSEIEAAHASLEEAKHVKESIEQELKGYEVELAMNEASIQTLEARIASTQEEISAVGSNVHALKNEEVAIREDFIKRMLELNAEIRRFYDSIGSTFSNENCSEINLYSGVDNSNELNMRDLENKVAHVNSQITAEKEEYQTMQNVHKQVQEELTVVERRVKVMEAIMKESIERQELNEQTAVLENHCASLGDELQRKLACPKCHQDNSDQLGGILGQSHDAI</sequence>
<dbReference type="SUPFAM" id="SSF57997">
    <property type="entry name" value="Tropomyosin"/>
    <property type="match status" value="1"/>
</dbReference>
<gene>
    <name evidence="2" type="ORF">CEURO_LOCUS2650</name>
</gene>
<dbReference type="AlphaFoldDB" id="A0A9P0YLV6"/>
<evidence type="ECO:0000313" key="3">
    <source>
        <dbReference type="Proteomes" id="UP001152484"/>
    </source>
</evidence>
<keyword evidence="3" id="KW-1185">Reference proteome</keyword>
<keyword evidence="1" id="KW-0175">Coiled coil</keyword>
<organism evidence="2 3">
    <name type="scientific">Cuscuta europaea</name>
    <name type="common">European dodder</name>
    <dbReference type="NCBI Taxonomy" id="41803"/>
    <lineage>
        <taxon>Eukaryota</taxon>
        <taxon>Viridiplantae</taxon>
        <taxon>Streptophyta</taxon>
        <taxon>Embryophyta</taxon>
        <taxon>Tracheophyta</taxon>
        <taxon>Spermatophyta</taxon>
        <taxon>Magnoliopsida</taxon>
        <taxon>eudicotyledons</taxon>
        <taxon>Gunneridae</taxon>
        <taxon>Pentapetalae</taxon>
        <taxon>asterids</taxon>
        <taxon>lamiids</taxon>
        <taxon>Solanales</taxon>
        <taxon>Convolvulaceae</taxon>
        <taxon>Cuscuteae</taxon>
        <taxon>Cuscuta</taxon>
        <taxon>Cuscuta subgen. Cuscuta</taxon>
    </lineage>
</organism>
<protein>
    <submittedName>
        <fullName evidence="2">Uncharacterized protein</fullName>
    </submittedName>
</protein>
<dbReference type="EMBL" id="CAMAPE010000005">
    <property type="protein sequence ID" value="CAH9067897.1"/>
    <property type="molecule type" value="Genomic_DNA"/>
</dbReference>
<comment type="caution">
    <text evidence="2">The sequence shown here is derived from an EMBL/GenBank/DDBJ whole genome shotgun (WGS) entry which is preliminary data.</text>
</comment>